<dbReference type="Gene3D" id="3.30.750.24">
    <property type="entry name" value="STAS domain"/>
    <property type="match status" value="1"/>
</dbReference>
<evidence type="ECO:0000313" key="3">
    <source>
        <dbReference type="EMBL" id="ABS02762.1"/>
    </source>
</evidence>
<protein>
    <submittedName>
        <fullName evidence="3">Anti-sigma-factor antagonist</fullName>
    </submittedName>
</protein>
<dbReference type="HOGENOM" id="CLU_1347421_0_0_11"/>
<accession>A6W7H3</accession>
<dbReference type="PANTHER" id="PTHR33495:SF2">
    <property type="entry name" value="ANTI-SIGMA FACTOR ANTAGONIST TM_1081-RELATED"/>
    <property type="match status" value="1"/>
</dbReference>
<keyword evidence="4" id="KW-1185">Reference proteome</keyword>
<evidence type="ECO:0000256" key="1">
    <source>
        <dbReference type="SAM" id="MobiDB-lite"/>
    </source>
</evidence>
<gene>
    <name evidence="3" type="ordered locus">Krad_1274</name>
</gene>
<evidence type="ECO:0000259" key="2">
    <source>
        <dbReference type="PROSITE" id="PS50801"/>
    </source>
</evidence>
<dbReference type="CDD" id="cd07043">
    <property type="entry name" value="STAS_anti-anti-sigma_factors"/>
    <property type="match status" value="1"/>
</dbReference>
<dbReference type="InterPro" id="IPR002645">
    <property type="entry name" value="STAS_dom"/>
</dbReference>
<proteinExistence type="predicted"/>
<dbReference type="EMBL" id="CP000750">
    <property type="protein sequence ID" value="ABS02762.1"/>
    <property type="molecule type" value="Genomic_DNA"/>
</dbReference>
<dbReference type="Pfam" id="PF13466">
    <property type="entry name" value="STAS_2"/>
    <property type="match status" value="1"/>
</dbReference>
<dbReference type="InterPro" id="IPR058548">
    <property type="entry name" value="MlaB-like_STAS"/>
</dbReference>
<evidence type="ECO:0000313" key="4">
    <source>
        <dbReference type="Proteomes" id="UP000001116"/>
    </source>
</evidence>
<dbReference type="eggNOG" id="COG1366">
    <property type="taxonomic scope" value="Bacteria"/>
</dbReference>
<dbReference type="Proteomes" id="UP000001116">
    <property type="component" value="Chromosome"/>
</dbReference>
<dbReference type="PANTHER" id="PTHR33495">
    <property type="entry name" value="ANTI-SIGMA FACTOR ANTAGONIST TM_1081-RELATED-RELATED"/>
    <property type="match status" value="1"/>
</dbReference>
<feature type="region of interest" description="Disordered" evidence="1">
    <location>
        <begin position="180"/>
        <end position="203"/>
    </location>
</feature>
<feature type="domain" description="STAS" evidence="2">
    <location>
        <begin position="73"/>
        <end position="175"/>
    </location>
</feature>
<reference evidence="4" key="1">
    <citation type="journal article" date="2008" name="PLoS ONE">
        <title>Survival in nuclear waste, extreme resistance, and potential applications gleaned from the genome sequence of Kineococcus radiotolerans SRS30216.</title>
        <authorList>
            <person name="Bagwell C.E."/>
            <person name="Bhat S."/>
            <person name="Hawkins G.M."/>
            <person name="Smith B.W."/>
            <person name="Biswas T."/>
            <person name="Hoover T.R."/>
            <person name="Saunders E."/>
            <person name="Han C.S."/>
            <person name="Tsodikov O.V."/>
            <person name="Shimkets L.J."/>
        </authorList>
    </citation>
    <scope>NUCLEOTIDE SEQUENCE [LARGE SCALE GENOMIC DNA]</scope>
    <source>
        <strain evidence="4">ATCC BAA-149 / DSM 14245 / SRS30216</strain>
    </source>
</reference>
<dbReference type="KEGG" id="kra:Krad_1274"/>
<dbReference type="AlphaFoldDB" id="A6W7H3"/>
<organism evidence="3 4">
    <name type="scientific">Kineococcus radiotolerans (strain ATCC BAA-149 / DSM 14245 / SRS30216)</name>
    <dbReference type="NCBI Taxonomy" id="266940"/>
    <lineage>
        <taxon>Bacteria</taxon>
        <taxon>Bacillati</taxon>
        <taxon>Actinomycetota</taxon>
        <taxon>Actinomycetes</taxon>
        <taxon>Kineosporiales</taxon>
        <taxon>Kineosporiaceae</taxon>
        <taxon>Kineococcus</taxon>
    </lineage>
</organism>
<name>A6W7H3_KINRD</name>
<feature type="compositionally biased region" description="Polar residues" evidence="1">
    <location>
        <begin position="189"/>
        <end position="203"/>
    </location>
</feature>
<dbReference type="STRING" id="266940.Krad_1274"/>
<dbReference type="InterPro" id="IPR036513">
    <property type="entry name" value="STAS_dom_sf"/>
</dbReference>
<dbReference type="SUPFAM" id="SSF52091">
    <property type="entry name" value="SpoIIaa-like"/>
    <property type="match status" value="1"/>
</dbReference>
<dbReference type="GO" id="GO:0043856">
    <property type="term" value="F:anti-sigma factor antagonist activity"/>
    <property type="evidence" value="ECO:0007669"/>
    <property type="project" value="TreeGrafter"/>
</dbReference>
<dbReference type="PROSITE" id="PS50801">
    <property type="entry name" value="STAS"/>
    <property type="match status" value="1"/>
</dbReference>
<sequence length="203" mass="21431">MRNPPAVPCVRPVTITTITTGSSGEEHMAIGIAAAPTTELVAPSTADDVAARRAARSTPGQGASVHEEVPGQVLHLVGRLDVRTVPDVRSALHTAVDAGRGELVVHVGGIVVADATGLGVLVGAHRRAQRIGRRLVLRDVPLPALRLLRVTKLHRVLQVEDEVADPAQRTALRRARAEALLRPRETAAQNSRASTSSMPLRAS</sequence>